<reference evidence="2 3" key="1">
    <citation type="submission" date="2015-07" db="EMBL/GenBank/DDBJ databases">
        <title>High-quality genome of monoxenous trypanosomatid Leptomonas pyrrhocoris.</title>
        <authorList>
            <person name="Flegontov P."/>
            <person name="Butenko A."/>
            <person name="Firsov S."/>
            <person name="Vlcek C."/>
            <person name="Logacheva M.D."/>
            <person name="Field M."/>
            <person name="Filatov D."/>
            <person name="Flegontova O."/>
            <person name="Gerasimov E."/>
            <person name="Jackson A.P."/>
            <person name="Kelly S."/>
            <person name="Opperdoes F."/>
            <person name="O'Reilly A."/>
            <person name="Votypka J."/>
            <person name="Yurchenko V."/>
            <person name="Lukes J."/>
        </authorList>
    </citation>
    <scope>NUCLEOTIDE SEQUENCE [LARGE SCALE GENOMIC DNA]</scope>
    <source>
        <strain evidence="2">H10</strain>
    </source>
</reference>
<feature type="transmembrane region" description="Helical" evidence="1">
    <location>
        <begin position="125"/>
        <end position="148"/>
    </location>
</feature>
<gene>
    <name evidence="2" type="ORF">ABB37_00687</name>
</gene>
<proteinExistence type="predicted"/>
<feature type="transmembrane region" description="Helical" evidence="1">
    <location>
        <begin position="80"/>
        <end position="105"/>
    </location>
</feature>
<evidence type="ECO:0000313" key="2">
    <source>
        <dbReference type="EMBL" id="KPA86547.1"/>
    </source>
</evidence>
<accession>A0A0M9GAY3</accession>
<dbReference type="VEuPathDB" id="TriTrypDB:LpyrH10_01_6870"/>
<comment type="caution">
    <text evidence="2">The sequence shown here is derived from an EMBL/GenBank/DDBJ whole genome shotgun (WGS) entry which is preliminary data.</text>
</comment>
<keyword evidence="3" id="KW-1185">Reference proteome</keyword>
<evidence type="ECO:0000256" key="1">
    <source>
        <dbReference type="SAM" id="Phobius"/>
    </source>
</evidence>
<evidence type="ECO:0000313" key="3">
    <source>
        <dbReference type="Proteomes" id="UP000037923"/>
    </source>
</evidence>
<keyword evidence="1" id="KW-0812">Transmembrane</keyword>
<dbReference type="EMBL" id="LGTL01000001">
    <property type="protein sequence ID" value="KPA86547.1"/>
    <property type="molecule type" value="Genomic_DNA"/>
</dbReference>
<keyword evidence="1" id="KW-0472">Membrane</keyword>
<dbReference type="Proteomes" id="UP000037923">
    <property type="component" value="Unassembled WGS sequence"/>
</dbReference>
<name>A0A0M9GAY3_LEPPY</name>
<dbReference type="GeneID" id="26900984"/>
<keyword evidence="1" id="KW-1133">Transmembrane helix</keyword>
<protein>
    <submittedName>
        <fullName evidence="2">Uncharacterized protein</fullName>
    </submittedName>
</protein>
<organism evidence="2 3">
    <name type="scientific">Leptomonas pyrrhocoris</name>
    <name type="common">Firebug parasite</name>
    <dbReference type="NCBI Taxonomy" id="157538"/>
    <lineage>
        <taxon>Eukaryota</taxon>
        <taxon>Discoba</taxon>
        <taxon>Euglenozoa</taxon>
        <taxon>Kinetoplastea</taxon>
        <taxon>Metakinetoplastina</taxon>
        <taxon>Trypanosomatida</taxon>
        <taxon>Trypanosomatidae</taxon>
        <taxon>Leishmaniinae</taxon>
        <taxon>Leptomonas</taxon>
    </lineage>
</organism>
<sequence length="158" mass="18276">MLWYLIAYIYVYMRTPLDEMLNMGEGRGLQERLHWISLLFCCFPAVYHLWLQEEQTGLHQQSRTFSPLFFGMMGFEKKKVFALVCFTILIYFISSSIKPCVGNALGVSLAKFLPQSLFSAKQMAFFSSFTVFTHFFPNVLDGLHLFFISSVGSFRSEV</sequence>
<dbReference type="RefSeq" id="XP_015664986.1">
    <property type="nucleotide sequence ID" value="XM_015796978.1"/>
</dbReference>
<dbReference type="AlphaFoldDB" id="A0A0M9GAY3"/>